<feature type="coiled-coil region" evidence="1">
    <location>
        <begin position="229"/>
        <end position="256"/>
    </location>
</feature>
<evidence type="ECO:0000256" key="2">
    <source>
        <dbReference type="SAM" id="SignalP"/>
    </source>
</evidence>
<keyword evidence="4" id="KW-1185">Reference proteome</keyword>
<evidence type="ECO:0000313" key="3">
    <source>
        <dbReference type="EMBL" id="NEG78812.1"/>
    </source>
</evidence>
<dbReference type="PANTHER" id="PTHR43649">
    <property type="entry name" value="ARABINOSE-BINDING PROTEIN-RELATED"/>
    <property type="match status" value="1"/>
</dbReference>
<dbReference type="Gene3D" id="3.40.190.10">
    <property type="entry name" value="Periplasmic binding protein-like II"/>
    <property type="match status" value="2"/>
</dbReference>
<reference evidence="3 4" key="1">
    <citation type="submission" date="2019-10" db="EMBL/GenBank/DDBJ databases">
        <title>Bifidobacterium from non-human primates.</title>
        <authorList>
            <person name="Modesto M."/>
        </authorList>
    </citation>
    <scope>NUCLEOTIDE SEQUENCE [LARGE SCALE GENOMIC DNA]</scope>
    <source>
        <strain evidence="3 4">TREC</strain>
    </source>
</reference>
<evidence type="ECO:0000256" key="1">
    <source>
        <dbReference type="SAM" id="Coils"/>
    </source>
</evidence>
<dbReference type="PROSITE" id="PS51257">
    <property type="entry name" value="PROKAR_LIPOPROTEIN"/>
    <property type="match status" value="1"/>
</dbReference>
<keyword evidence="1" id="KW-0175">Coiled coil</keyword>
<evidence type="ECO:0000313" key="4">
    <source>
        <dbReference type="Proteomes" id="UP000469763"/>
    </source>
</evidence>
<organism evidence="3 4">
    <name type="scientific">Bifidobacterium avesanii</name>
    <dbReference type="NCBI Taxonomy" id="1798157"/>
    <lineage>
        <taxon>Bacteria</taxon>
        <taxon>Bacillati</taxon>
        <taxon>Actinomycetota</taxon>
        <taxon>Actinomycetes</taxon>
        <taxon>Bifidobacteriales</taxon>
        <taxon>Bifidobacteriaceae</taxon>
        <taxon>Bifidobacterium</taxon>
    </lineage>
</organism>
<dbReference type="Proteomes" id="UP000469763">
    <property type="component" value="Unassembled WGS sequence"/>
</dbReference>
<name>A0A7K3TIB8_9BIFI</name>
<sequence length="444" mass="48272">MLSTKSFNRLTKGVAVVAALASTVGLAACGSSRAATAGGKDSARFLYATGDETWNATVKAIVDAYNKLPNKVGTVVAEPIPSGSDYATAMKTMDATGNWPAIVDMRDTVTYIEAGKLAPIPQEVTSLVDDDAYSAYKDGNVYLTPSTANNGELGFGIVYNKQYFKDNNLSVPTTWDEFIKLMQTIKAKGQTPLATAAGEVWPSGQLWKPIASETFAKHSAKDGGFWADVKDGKAQVADLKDDLTKLKDIIDNYTLKGWQSTLDAQTTTLLVNNQAVMATTSSGLGRLRDINKVKPDFDAGYFLIPDSEGNFNVLKNSVGDSSQGLAISKQAKDNGKQYDIAVDFLKYYYSVDGANVIEKSGTMSPQIKDSSKVTRNTEIPGSTDYYALLDSPKLKWYVNETPWKTFSTFNTFFRQSRIAMQDNQSSIDDTIAKVQAEFDKDIKG</sequence>
<dbReference type="PANTHER" id="PTHR43649:SF12">
    <property type="entry name" value="DIACETYLCHITOBIOSE BINDING PROTEIN DASA"/>
    <property type="match status" value="1"/>
</dbReference>
<feature type="signal peptide" evidence="2">
    <location>
        <begin position="1"/>
        <end position="27"/>
    </location>
</feature>
<dbReference type="EMBL" id="WHZY01000010">
    <property type="protein sequence ID" value="NEG78812.1"/>
    <property type="molecule type" value="Genomic_DNA"/>
</dbReference>
<dbReference type="InterPro" id="IPR050490">
    <property type="entry name" value="Bact_solute-bd_prot1"/>
</dbReference>
<protein>
    <submittedName>
        <fullName evidence="3">Extracellular solute-binding protein</fullName>
    </submittedName>
</protein>
<dbReference type="AlphaFoldDB" id="A0A7K3TIB8"/>
<dbReference type="OrthoDB" id="2060074at2"/>
<feature type="chain" id="PRO_5038853370" evidence="2">
    <location>
        <begin position="28"/>
        <end position="444"/>
    </location>
</feature>
<proteinExistence type="predicted"/>
<comment type="caution">
    <text evidence="3">The sequence shown here is derived from an EMBL/GenBank/DDBJ whole genome shotgun (WGS) entry which is preliminary data.</text>
</comment>
<keyword evidence="2" id="KW-0732">Signal</keyword>
<gene>
    <name evidence="3" type="ORF">GFD22_07490</name>
</gene>
<dbReference type="SUPFAM" id="SSF53850">
    <property type="entry name" value="Periplasmic binding protein-like II"/>
    <property type="match status" value="1"/>
</dbReference>
<dbReference type="RefSeq" id="WP_152350594.1">
    <property type="nucleotide sequence ID" value="NZ_WHZY01000010.1"/>
</dbReference>
<accession>A0A7K3TIB8</accession>